<proteinExistence type="predicted"/>
<evidence type="ECO:0000313" key="1">
    <source>
        <dbReference type="EMBL" id="AWO74616.1"/>
    </source>
</evidence>
<reference evidence="2" key="1">
    <citation type="submission" date="2018-02" db="EMBL/GenBank/DDBJ databases">
        <title>The complete genome of bacterial strain SGAirxxxx.</title>
        <authorList>
            <person name="Schuster S.C."/>
        </authorList>
    </citation>
    <scope>NUCLEOTIDE SEQUENCE [LARGE SCALE GENOMIC DNA]</scope>
    <source>
        <strain evidence="2">SGAir0734</strain>
    </source>
</reference>
<dbReference type="EMBL" id="CP027303">
    <property type="protein sequence ID" value="AWO74616.1"/>
    <property type="molecule type" value="Genomic_DNA"/>
</dbReference>
<protein>
    <submittedName>
        <fullName evidence="1">General secretion pathway protein A</fullName>
    </submittedName>
</protein>
<gene>
    <name evidence="1" type="ORF">C1N76_08900</name>
</gene>
<dbReference type="AlphaFoldDB" id="A0A2Z3N6W5"/>
<organism evidence="1 2">
    <name type="scientific">Geobacillus thermoleovorans</name>
    <name type="common">Bacillus thermoleovorans</name>
    <dbReference type="NCBI Taxonomy" id="33941"/>
    <lineage>
        <taxon>Bacteria</taxon>
        <taxon>Bacillati</taxon>
        <taxon>Bacillota</taxon>
        <taxon>Bacilli</taxon>
        <taxon>Bacillales</taxon>
        <taxon>Anoxybacillaceae</taxon>
        <taxon>Geobacillus</taxon>
        <taxon>Geobacillus thermoleovorans group</taxon>
    </lineage>
</organism>
<sequence length="57" mass="6306">MSTKGAESASFVLSLFHHSIRRAGNLHLKERANVPKECAKSGIIGKNFAHYFGIHLK</sequence>
<accession>A0A2Z3N6W5</accession>
<name>A0A2Z3N6W5_GEOTH</name>
<evidence type="ECO:0000313" key="2">
    <source>
        <dbReference type="Proteomes" id="UP000246996"/>
    </source>
</evidence>
<dbReference type="Proteomes" id="UP000246996">
    <property type="component" value="Chromosome"/>
</dbReference>